<proteinExistence type="predicted"/>
<evidence type="ECO:0000313" key="12">
    <source>
        <dbReference type="Proteomes" id="UP000694569"/>
    </source>
</evidence>
<keyword evidence="2 8" id="KW-0378">Hydrolase</keyword>
<dbReference type="PANTHER" id="PTHR24252">
    <property type="entry name" value="ACROSIN-RELATED"/>
    <property type="match status" value="1"/>
</dbReference>
<dbReference type="PRINTS" id="PR00722">
    <property type="entry name" value="CHYMOTRYPSIN"/>
</dbReference>
<accession>A0A8C5LW17</accession>
<dbReference type="PROSITE" id="PS50240">
    <property type="entry name" value="TRYPSIN_DOM"/>
    <property type="match status" value="1"/>
</dbReference>
<dbReference type="SUPFAM" id="SSF56487">
    <property type="entry name" value="SRCR-like"/>
    <property type="match status" value="1"/>
</dbReference>
<dbReference type="InterPro" id="IPR036055">
    <property type="entry name" value="LDL_receptor-like_sf"/>
</dbReference>
<dbReference type="Gene3D" id="4.10.400.10">
    <property type="entry name" value="Low-density Lipoprotein Receptor"/>
    <property type="match status" value="1"/>
</dbReference>
<dbReference type="SUPFAM" id="SSF50494">
    <property type="entry name" value="Trypsin-like serine proteases"/>
    <property type="match status" value="1"/>
</dbReference>
<feature type="disulfide bond" evidence="6">
    <location>
        <begin position="59"/>
        <end position="71"/>
    </location>
</feature>
<dbReference type="FunFam" id="2.40.10.10:FF:000003">
    <property type="entry name" value="Transmembrane serine protease 3"/>
    <property type="match status" value="1"/>
</dbReference>
<dbReference type="Gene3D" id="2.40.10.10">
    <property type="entry name" value="Trypsin-like serine proteases"/>
    <property type="match status" value="2"/>
</dbReference>
<dbReference type="PROSITE" id="PS00134">
    <property type="entry name" value="TRYPSIN_HIS"/>
    <property type="match status" value="1"/>
</dbReference>
<keyword evidence="3 8" id="KW-0720">Serine protease</keyword>
<reference evidence="11" key="2">
    <citation type="submission" date="2025-09" db="UniProtKB">
        <authorList>
            <consortium name="Ensembl"/>
        </authorList>
    </citation>
    <scope>IDENTIFICATION</scope>
</reference>
<dbReference type="PROSITE" id="PS00135">
    <property type="entry name" value="TRYPSIN_SER"/>
    <property type="match status" value="1"/>
</dbReference>
<evidence type="ECO:0000256" key="5">
    <source>
        <dbReference type="ARBA" id="ARBA00023180"/>
    </source>
</evidence>
<keyword evidence="4 6" id="KW-1015">Disulfide bond</keyword>
<dbReference type="InterPro" id="IPR033116">
    <property type="entry name" value="TRYPSIN_SER"/>
</dbReference>
<keyword evidence="1 8" id="KW-0645">Protease</keyword>
<dbReference type="SMART" id="SM00202">
    <property type="entry name" value="SR"/>
    <property type="match status" value="1"/>
</dbReference>
<comment type="caution">
    <text evidence="7">Lacks conserved residue(s) required for the propagation of feature annotation.</text>
</comment>
<dbReference type="PROSITE" id="PS01209">
    <property type="entry name" value="LDLRA_1"/>
    <property type="match status" value="1"/>
</dbReference>
<dbReference type="Gene3D" id="3.10.250.10">
    <property type="entry name" value="SRCR-like domain"/>
    <property type="match status" value="1"/>
</dbReference>
<dbReference type="Pfam" id="PF00057">
    <property type="entry name" value="Ldl_recept_a"/>
    <property type="match status" value="1"/>
</dbReference>
<dbReference type="PROSITE" id="PS50287">
    <property type="entry name" value="SRCR_2"/>
    <property type="match status" value="1"/>
</dbReference>
<feature type="domain" description="Peptidase S1" evidence="9">
    <location>
        <begin position="207"/>
        <end position="439"/>
    </location>
</feature>
<dbReference type="InterPro" id="IPR018114">
    <property type="entry name" value="TRYPSIN_HIS"/>
</dbReference>
<reference evidence="11" key="1">
    <citation type="submission" date="2025-08" db="UniProtKB">
        <authorList>
            <consortium name="Ensembl"/>
        </authorList>
    </citation>
    <scope>IDENTIFICATION</scope>
</reference>
<dbReference type="InterPro" id="IPR001190">
    <property type="entry name" value="SRCR"/>
</dbReference>
<dbReference type="SMART" id="SM00192">
    <property type="entry name" value="LDLa"/>
    <property type="match status" value="1"/>
</dbReference>
<dbReference type="SMART" id="SM00020">
    <property type="entry name" value="Tryp_SPc"/>
    <property type="match status" value="1"/>
</dbReference>
<protein>
    <recommendedName>
        <fullName evidence="13">Transmembrane protease serine 3</fullName>
    </recommendedName>
</protein>
<dbReference type="GeneTree" id="ENSGT00940000158589"/>
<dbReference type="Proteomes" id="UP000694569">
    <property type="component" value="Unplaced"/>
</dbReference>
<dbReference type="InterPro" id="IPR001254">
    <property type="entry name" value="Trypsin_dom"/>
</dbReference>
<dbReference type="InterPro" id="IPR036772">
    <property type="entry name" value="SRCR-like_dom_sf"/>
</dbReference>
<evidence type="ECO:0000256" key="3">
    <source>
        <dbReference type="ARBA" id="ARBA00022825"/>
    </source>
</evidence>
<dbReference type="GO" id="GO:0006508">
    <property type="term" value="P:proteolysis"/>
    <property type="evidence" value="ECO:0007669"/>
    <property type="project" value="UniProtKB-KW"/>
</dbReference>
<feature type="domain" description="SRCR" evidence="10">
    <location>
        <begin position="82"/>
        <end position="139"/>
    </location>
</feature>
<dbReference type="Ensembl" id="ENSLLET00000003048.1">
    <property type="protein sequence ID" value="ENSLLEP00000002926.1"/>
    <property type="gene ID" value="ENSLLEG00000001883.1"/>
</dbReference>
<evidence type="ECO:0000256" key="8">
    <source>
        <dbReference type="RuleBase" id="RU363034"/>
    </source>
</evidence>
<evidence type="ECO:0000313" key="11">
    <source>
        <dbReference type="Ensembl" id="ENSLLEP00000002926.1"/>
    </source>
</evidence>
<evidence type="ECO:0000256" key="7">
    <source>
        <dbReference type="PROSITE-ProRule" id="PRU00196"/>
    </source>
</evidence>
<dbReference type="Pfam" id="PF15494">
    <property type="entry name" value="SRCR_2"/>
    <property type="match status" value="1"/>
</dbReference>
<dbReference type="InterPro" id="IPR009003">
    <property type="entry name" value="Peptidase_S1_PA"/>
</dbReference>
<name>A0A8C5LW17_9ANUR</name>
<dbReference type="InterPro" id="IPR023415">
    <property type="entry name" value="LDLR_class-A_CS"/>
</dbReference>
<dbReference type="InterPro" id="IPR043504">
    <property type="entry name" value="Peptidase_S1_PA_chymotrypsin"/>
</dbReference>
<dbReference type="CDD" id="cd00112">
    <property type="entry name" value="LDLa"/>
    <property type="match status" value="1"/>
</dbReference>
<dbReference type="InterPro" id="IPR001314">
    <property type="entry name" value="Peptidase_S1A"/>
</dbReference>
<evidence type="ECO:0000259" key="10">
    <source>
        <dbReference type="PROSITE" id="PS50287"/>
    </source>
</evidence>
<dbReference type="PROSITE" id="PS50068">
    <property type="entry name" value="LDLRA_2"/>
    <property type="match status" value="1"/>
</dbReference>
<feature type="disulfide bond" evidence="6">
    <location>
        <begin position="78"/>
        <end position="93"/>
    </location>
</feature>
<evidence type="ECO:0000256" key="4">
    <source>
        <dbReference type="ARBA" id="ARBA00023157"/>
    </source>
</evidence>
<keyword evidence="12" id="KW-1185">Reference proteome</keyword>
<dbReference type="InterPro" id="IPR002172">
    <property type="entry name" value="LDrepeatLR_classA_rpt"/>
</dbReference>
<dbReference type="GO" id="GO:0004252">
    <property type="term" value="F:serine-type endopeptidase activity"/>
    <property type="evidence" value="ECO:0007669"/>
    <property type="project" value="InterPro"/>
</dbReference>
<dbReference type="SUPFAM" id="SSF57424">
    <property type="entry name" value="LDL receptor-like module"/>
    <property type="match status" value="1"/>
</dbReference>
<evidence type="ECO:0000256" key="1">
    <source>
        <dbReference type="ARBA" id="ARBA00022670"/>
    </source>
</evidence>
<evidence type="ECO:0000256" key="2">
    <source>
        <dbReference type="ARBA" id="ARBA00022801"/>
    </source>
</evidence>
<dbReference type="AlphaFoldDB" id="A0A8C5LW17"/>
<organism evidence="11 12">
    <name type="scientific">Leptobrachium leishanense</name>
    <name type="common">Leishan spiny toad</name>
    <dbReference type="NCBI Taxonomy" id="445787"/>
    <lineage>
        <taxon>Eukaryota</taxon>
        <taxon>Metazoa</taxon>
        <taxon>Chordata</taxon>
        <taxon>Craniata</taxon>
        <taxon>Vertebrata</taxon>
        <taxon>Euteleostomi</taxon>
        <taxon>Amphibia</taxon>
        <taxon>Batrachia</taxon>
        <taxon>Anura</taxon>
        <taxon>Pelobatoidea</taxon>
        <taxon>Megophryidae</taxon>
        <taxon>Leptobrachium</taxon>
    </lineage>
</organism>
<evidence type="ECO:0008006" key="13">
    <source>
        <dbReference type="Google" id="ProtNLM"/>
    </source>
</evidence>
<dbReference type="CDD" id="cd00190">
    <property type="entry name" value="Tryp_SPc"/>
    <property type="match status" value="1"/>
</dbReference>
<evidence type="ECO:0000256" key="6">
    <source>
        <dbReference type="PROSITE-ProRule" id="PRU00124"/>
    </source>
</evidence>
<evidence type="ECO:0000259" key="9">
    <source>
        <dbReference type="PROSITE" id="PS50240"/>
    </source>
</evidence>
<dbReference type="GO" id="GO:0016020">
    <property type="term" value="C:membrane"/>
    <property type="evidence" value="ECO:0007669"/>
    <property type="project" value="InterPro"/>
</dbReference>
<dbReference type="Pfam" id="PF00089">
    <property type="entry name" value="Trypsin"/>
    <property type="match status" value="1"/>
</dbReference>
<dbReference type="PANTHER" id="PTHR24252:SF27">
    <property type="entry name" value="TRANSMEMBRANE PROTEASE SERINE 3-LIKE"/>
    <property type="match status" value="1"/>
</dbReference>
<sequence length="461" mass="50913">MASEQKAPEDAPPCGTLEVVSTVTEEELPVVDIVFSYFRFFLTQRKVDPGQNGPVHYTCPGQIRCQSSSKCIEKAKRCDGVFDCPDGDDEYGCVRLSGKNSVLQTYSEGSWRTLCADDWEAFYGNFTCKQLGYSSFVSSTRVPMADVEEQFRRNFVKVTKFPYASGLMILLQNITRPREYCSSGYLTSLKCVLCGGRPSYMSSSTRIVGGNSSAAGQWPWQASLTFQGVHLCGGSLITSQWVVTAAHCVYDLYFPESWSVQVGLVNHLEDSQSPTVLVEKIIYHSKYKSSSMTNDIALIKLASPFTFNGLIQPICLPNYGEEFPEGKICWISGWGATEEGGDTSETMDYAGVPLISNGICNTKYIYGGVIKPSMVCAGFLEGGVDTCQGDSGGPLACEDMKIWKLMGTTSWGVGCALRYKPGVYTRISSFLDWIHIQMEREERKTYWSSQKNVTATNTSTI</sequence>
<keyword evidence="5" id="KW-0325">Glycoprotein</keyword>